<evidence type="ECO:0000256" key="8">
    <source>
        <dbReference type="ARBA" id="ARBA00022490"/>
    </source>
</evidence>
<keyword evidence="24" id="KW-0206">Cytoskeleton</keyword>
<dbReference type="PROSITE" id="PS50824">
    <property type="entry name" value="DAPIN"/>
    <property type="match status" value="1"/>
</dbReference>
<dbReference type="Proteomes" id="UP000694569">
    <property type="component" value="Unplaced"/>
</dbReference>
<keyword evidence="23" id="KW-0395">Inflammatory response</keyword>
<keyword evidence="15" id="KW-0256">Endoplasmic reticulum</keyword>
<dbReference type="GO" id="GO:0005634">
    <property type="term" value="C:nucleus"/>
    <property type="evidence" value="ECO:0007669"/>
    <property type="project" value="UniProtKB-SubCell"/>
</dbReference>
<dbReference type="SUPFAM" id="SSF52047">
    <property type="entry name" value="RNI-like"/>
    <property type="match status" value="2"/>
</dbReference>
<evidence type="ECO:0000259" key="29">
    <source>
        <dbReference type="PROSITE" id="PS50824"/>
    </source>
</evidence>
<comment type="similarity">
    <text evidence="7">Belongs to the NLRP family.</text>
</comment>
<dbReference type="GO" id="GO:0005524">
    <property type="term" value="F:ATP binding"/>
    <property type="evidence" value="ECO:0007669"/>
    <property type="project" value="UniProtKB-KW"/>
</dbReference>
<evidence type="ECO:0000256" key="18">
    <source>
        <dbReference type="ARBA" id="ARBA00023015"/>
    </source>
</evidence>
<keyword evidence="11" id="KW-0597">Phosphoprotein</keyword>
<evidence type="ECO:0000256" key="15">
    <source>
        <dbReference type="ARBA" id="ARBA00022824"/>
    </source>
</evidence>
<evidence type="ECO:0000256" key="28">
    <source>
        <dbReference type="ARBA" id="ARBA00048778"/>
    </source>
</evidence>
<dbReference type="OrthoDB" id="10058437at2759"/>
<evidence type="ECO:0000256" key="26">
    <source>
        <dbReference type="ARBA" id="ARBA00040040"/>
    </source>
</evidence>
<evidence type="ECO:0000256" key="22">
    <source>
        <dbReference type="ARBA" id="ARBA00023163"/>
    </source>
</evidence>
<dbReference type="InterPro" id="IPR032675">
    <property type="entry name" value="LRR_dom_sf"/>
</dbReference>
<feature type="domain" description="NACHT" evidence="30">
    <location>
        <begin position="195"/>
        <end position="326"/>
    </location>
</feature>
<evidence type="ECO:0000256" key="27">
    <source>
        <dbReference type="ARBA" id="ARBA00045987"/>
    </source>
</evidence>
<dbReference type="InterPro" id="IPR007111">
    <property type="entry name" value="NACHT_NTPase"/>
</dbReference>
<name>A0A8C5Q6A1_9ANUR</name>
<keyword evidence="32" id="KW-1185">Reference proteome</keyword>
<evidence type="ECO:0000256" key="14">
    <source>
        <dbReference type="ARBA" id="ARBA00022801"/>
    </source>
</evidence>
<evidence type="ECO:0000313" key="31">
    <source>
        <dbReference type="Ensembl" id="ENSLLEP00000032505.1"/>
    </source>
</evidence>
<evidence type="ECO:0000259" key="30">
    <source>
        <dbReference type="PROSITE" id="PS50837"/>
    </source>
</evidence>
<accession>A0A8C5Q6A1</accession>
<dbReference type="Ensembl" id="ENSLLET00000033759.1">
    <property type="protein sequence ID" value="ENSLLEP00000032505.1"/>
    <property type="gene ID" value="ENSLLEG00000020609.1"/>
</dbReference>
<evidence type="ECO:0000256" key="11">
    <source>
        <dbReference type="ARBA" id="ARBA00022553"/>
    </source>
</evidence>
<evidence type="ECO:0000256" key="6">
    <source>
        <dbReference type="ARBA" id="ARBA00004613"/>
    </source>
</evidence>
<keyword evidence="18" id="KW-0805">Transcription regulation</keyword>
<evidence type="ECO:0000256" key="1">
    <source>
        <dbReference type="ARBA" id="ARBA00004110"/>
    </source>
</evidence>
<evidence type="ECO:0000256" key="17">
    <source>
        <dbReference type="ARBA" id="ARBA00022843"/>
    </source>
</evidence>
<dbReference type="Gene3D" id="1.10.533.10">
    <property type="entry name" value="Death Domain, Fas"/>
    <property type="match status" value="1"/>
</dbReference>
<keyword evidence="21" id="KW-0010">Activator</keyword>
<dbReference type="InterPro" id="IPR027417">
    <property type="entry name" value="P-loop_NTPase"/>
</dbReference>
<evidence type="ECO:0000256" key="20">
    <source>
        <dbReference type="ARBA" id="ARBA00023128"/>
    </source>
</evidence>
<evidence type="ECO:0000256" key="7">
    <source>
        <dbReference type="ARBA" id="ARBA00008665"/>
    </source>
</evidence>
<keyword evidence="10" id="KW-0964">Secreted</keyword>
<dbReference type="Gene3D" id="3.40.50.300">
    <property type="entry name" value="P-loop containing nucleotide triphosphate hydrolases"/>
    <property type="match status" value="1"/>
</dbReference>
<dbReference type="GO" id="GO:0045087">
    <property type="term" value="P:innate immune response"/>
    <property type="evidence" value="ECO:0007669"/>
    <property type="project" value="UniProtKB-KW"/>
</dbReference>
<dbReference type="PANTHER" id="PTHR45690:SF19">
    <property type="entry name" value="NACHT, LRR AND PYD DOMAINS-CONTAINING PROTEIN 3"/>
    <property type="match status" value="1"/>
</dbReference>
<dbReference type="GeneTree" id="ENSGT00940000160873"/>
<dbReference type="AlphaFoldDB" id="A0A8C5Q6A1"/>
<keyword evidence="17" id="KW-0832">Ubl conjugation</keyword>
<evidence type="ECO:0000256" key="23">
    <source>
        <dbReference type="ARBA" id="ARBA00023198"/>
    </source>
</evidence>
<dbReference type="SUPFAM" id="SSF47986">
    <property type="entry name" value="DEATH domain"/>
    <property type="match status" value="1"/>
</dbReference>
<evidence type="ECO:0000256" key="2">
    <source>
        <dbReference type="ARBA" id="ARBA00004173"/>
    </source>
</evidence>
<dbReference type="GO" id="GO:0006954">
    <property type="term" value="P:inflammatory response"/>
    <property type="evidence" value="ECO:0007669"/>
    <property type="project" value="UniProtKB-KW"/>
</dbReference>
<keyword evidence="14" id="KW-0378">Hydrolase</keyword>
<dbReference type="InterPro" id="IPR041267">
    <property type="entry name" value="NLRP_HD2"/>
</dbReference>
<dbReference type="PROSITE" id="PS51450">
    <property type="entry name" value="LRR"/>
    <property type="match status" value="1"/>
</dbReference>
<keyword evidence="19" id="KW-0333">Golgi apparatus</keyword>
<feature type="domain" description="Pyrin" evidence="29">
    <location>
        <begin position="1"/>
        <end position="98"/>
    </location>
</feature>
<keyword evidence="20" id="KW-0496">Mitochondrion</keyword>
<dbReference type="SMART" id="SM00368">
    <property type="entry name" value="LRR_RI"/>
    <property type="match status" value="6"/>
</dbReference>
<dbReference type="Pfam" id="PF13516">
    <property type="entry name" value="LRR_6"/>
    <property type="match status" value="3"/>
</dbReference>
<keyword evidence="25" id="KW-1271">Inflammasome</keyword>
<evidence type="ECO:0000256" key="12">
    <source>
        <dbReference type="ARBA" id="ARBA00022737"/>
    </source>
</evidence>
<evidence type="ECO:0000313" key="32">
    <source>
        <dbReference type="Proteomes" id="UP000694569"/>
    </source>
</evidence>
<dbReference type="Gene3D" id="3.80.10.10">
    <property type="entry name" value="Ribonuclease Inhibitor"/>
    <property type="match status" value="3"/>
</dbReference>
<evidence type="ECO:0000256" key="5">
    <source>
        <dbReference type="ARBA" id="ARBA00004394"/>
    </source>
</evidence>
<dbReference type="SUPFAM" id="SSF52540">
    <property type="entry name" value="P-loop containing nucleoside triphosphate hydrolases"/>
    <property type="match status" value="1"/>
</dbReference>
<proteinExistence type="inferred from homology"/>
<evidence type="ECO:0000256" key="10">
    <source>
        <dbReference type="ARBA" id="ARBA00022525"/>
    </source>
</evidence>
<evidence type="ECO:0000256" key="9">
    <source>
        <dbReference type="ARBA" id="ARBA00022499"/>
    </source>
</evidence>
<dbReference type="Pfam" id="PF17776">
    <property type="entry name" value="NLRC4_HD2"/>
    <property type="match status" value="1"/>
</dbReference>
<dbReference type="Pfam" id="PF17779">
    <property type="entry name" value="WHD_NOD2"/>
    <property type="match status" value="1"/>
</dbReference>
<dbReference type="GO" id="GO:0061702">
    <property type="term" value="C:canonical inflammasome complex"/>
    <property type="evidence" value="ECO:0007669"/>
    <property type="project" value="UniProtKB-SubCell"/>
</dbReference>
<keyword evidence="13" id="KW-0547">Nucleotide-binding</keyword>
<evidence type="ECO:0000256" key="16">
    <source>
        <dbReference type="ARBA" id="ARBA00022840"/>
    </source>
</evidence>
<keyword evidence="16" id="KW-0067">ATP-binding</keyword>
<organism evidence="31 32">
    <name type="scientific">Leptobrachium leishanense</name>
    <name type="common">Leishan spiny toad</name>
    <dbReference type="NCBI Taxonomy" id="445787"/>
    <lineage>
        <taxon>Eukaryota</taxon>
        <taxon>Metazoa</taxon>
        <taxon>Chordata</taxon>
        <taxon>Craniata</taxon>
        <taxon>Vertebrata</taxon>
        <taxon>Euteleostomi</taxon>
        <taxon>Amphibia</taxon>
        <taxon>Batrachia</taxon>
        <taxon>Anura</taxon>
        <taxon>Pelobatoidea</taxon>
        <taxon>Megophryidae</taxon>
        <taxon>Leptobrachium</taxon>
    </lineage>
</organism>
<comment type="subcellular location">
    <subcellularLocation>
        <location evidence="4">Cytoplasm</location>
        <location evidence="4">Cytoskeleton</location>
        <location evidence="4">Microtubule organizing center</location>
    </subcellularLocation>
    <subcellularLocation>
        <location evidence="3">Endoplasmic reticulum</location>
    </subcellularLocation>
    <subcellularLocation>
        <location evidence="5">Golgi apparatus membrane</location>
    </subcellularLocation>
    <subcellularLocation>
        <location evidence="1">Inflammasome</location>
    </subcellularLocation>
    <subcellularLocation>
        <location evidence="2">Mitochondrion</location>
    </subcellularLocation>
    <subcellularLocation>
        <location evidence="6">Secreted</location>
    </subcellularLocation>
</comment>
<reference evidence="31" key="2">
    <citation type="submission" date="2025-09" db="UniProtKB">
        <authorList>
            <consortium name="Ensembl"/>
        </authorList>
    </citation>
    <scope>IDENTIFICATION</scope>
</reference>
<dbReference type="PANTHER" id="PTHR45690">
    <property type="entry name" value="NACHT, LRR AND PYD DOMAINS-CONTAINING PROTEIN 12"/>
    <property type="match status" value="1"/>
</dbReference>
<dbReference type="GO" id="GO:0005739">
    <property type="term" value="C:mitochondrion"/>
    <property type="evidence" value="ECO:0007669"/>
    <property type="project" value="UniProtKB-SubCell"/>
</dbReference>
<reference evidence="31" key="1">
    <citation type="submission" date="2025-08" db="UniProtKB">
        <authorList>
            <consortium name="Ensembl"/>
        </authorList>
    </citation>
    <scope>IDENTIFICATION</scope>
</reference>
<keyword evidence="8" id="KW-0963">Cytoplasm</keyword>
<evidence type="ECO:0000256" key="24">
    <source>
        <dbReference type="ARBA" id="ARBA00023212"/>
    </source>
</evidence>
<evidence type="ECO:0000256" key="19">
    <source>
        <dbReference type="ARBA" id="ARBA00023034"/>
    </source>
</evidence>
<dbReference type="InterPro" id="IPR041075">
    <property type="entry name" value="NOD1/2_WH"/>
</dbReference>
<dbReference type="GO" id="GO:0005815">
    <property type="term" value="C:microtubule organizing center"/>
    <property type="evidence" value="ECO:0007669"/>
    <property type="project" value="UniProtKB-SubCell"/>
</dbReference>
<dbReference type="SMART" id="SM01289">
    <property type="entry name" value="PYRIN"/>
    <property type="match status" value="1"/>
</dbReference>
<evidence type="ECO:0000256" key="4">
    <source>
        <dbReference type="ARBA" id="ARBA00004267"/>
    </source>
</evidence>
<dbReference type="Pfam" id="PF05729">
    <property type="entry name" value="NACHT"/>
    <property type="match status" value="1"/>
</dbReference>
<keyword evidence="12" id="KW-0677">Repeat</keyword>
<dbReference type="InterPro" id="IPR004020">
    <property type="entry name" value="DAPIN"/>
</dbReference>
<keyword evidence="22" id="KW-0804">Transcription</keyword>
<dbReference type="InterPro" id="IPR001611">
    <property type="entry name" value="Leu-rich_rpt"/>
</dbReference>
<evidence type="ECO:0000256" key="25">
    <source>
        <dbReference type="ARBA" id="ARBA00023233"/>
    </source>
</evidence>
<dbReference type="InterPro" id="IPR011029">
    <property type="entry name" value="DEATH-like_dom_sf"/>
</dbReference>
<evidence type="ECO:0000256" key="21">
    <source>
        <dbReference type="ARBA" id="ARBA00023159"/>
    </source>
</evidence>
<sequence length="1050" mass="121033">MSDGGRPSNGILGAFGVILRCLEGLSSYNFRKFKNFMSNKDLDNPMGFGLLEEADQLKTARLLLSHYGEAEVVSVTCCVLRQHDLRSAAEELEKEWQKTRAAPLESLETCRERYMKSMRSKYLKMKEKNSNFQSFDLEKRYTKLLLVDKQPKKTEKKKLLTHTGSVHLETMRRLSSGETSTTIEDLFTQNGEEHRIVVLEGPAGIGKTMTINKMMLDWASGKLYQDKFNYLFCITSHKVNRITREMTLAEFIADTFLQECTSDEVEVILNHSEKVLFLVDGLDEFDQAFMTLQGGSSLKFTKESFLNCLLTKPLLRESSLIVTTRPFMLEKLSNYVEVPRYVEIMGLEDREEYFRNFFEDEEQAQDVLGLIKENETLFTLCAVPMTCWIICTVFKHQTKEGLDVQKYNTTTSIYTLYLKSLVKHQGKDLKSDISCHVKRLSALAKEGVWNQKVMFMEVDLERLGLVKSFDSLFLNENVFQRDIEEYTCYSFFHLSVQEFFAALYYLLHEETNDNQKVVHCKSQVRTLLEESEKRPHLASTIRFLFGLSKKKQIKEIESIIGCKIPSRPQSALEDWMKEKQHEPHHRTLMWSYETQDEVFVKKVMSCLPELKIEGLYFCFEESEKNLVDRSLSYCLVKSASNHIVNFYDHTMNPEAFNLLTEGLRKCSKLNFGKCWFPNGDISQLCHLKGKIEELWLNWCYLMPSCRWHLRSVIVANTSLKQLDLSNNELHELGVKYLCEALTGKGPRLQELRLKSCGLNTLSCVNLAWVIKKGYLTKLDLSDNNLEDLDLPLDIFDELQDKDVRLALTDNKLEDHFSTEIDSIDDRLDVLNSLDRMKITLDLLLYLKDLKVMLSRSHDKKKLPGIKCLFDSLMHLDCALQELSLERCNLPSYVCKDLRSVITTNRSLVKLDLSANNLNIRDMKHLCQGLQDPQCNLKDLRLWRCDLKASFCKYLLPVTSLVKLDLSANKLKSSGVKHLCKGLQEPGCPLQELWLSDCGLTSSCCQDLLPVLITNQSLRKLDLTHNKLQESGVKCLYEGLQNPKCVLQELG</sequence>
<comment type="catalytic activity">
    <reaction evidence="28">
        <text>ATP + H2O = ADP + phosphate + H(+)</text>
        <dbReference type="Rhea" id="RHEA:13065"/>
        <dbReference type="ChEBI" id="CHEBI:15377"/>
        <dbReference type="ChEBI" id="CHEBI:15378"/>
        <dbReference type="ChEBI" id="CHEBI:30616"/>
        <dbReference type="ChEBI" id="CHEBI:43474"/>
        <dbReference type="ChEBI" id="CHEBI:456216"/>
    </reaction>
    <physiologicalReaction direction="left-to-right" evidence="28">
        <dbReference type="Rhea" id="RHEA:13066"/>
    </physiologicalReaction>
</comment>
<dbReference type="GO" id="GO:0000139">
    <property type="term" value="C:Golgi membrane"/>
    <property type="evidence" value="ECO:0007669"/>
    <property type="project" value="UniProtKB-SubCell"/>
</dbReference>
<keyword evidence="9" id="KW-1017">Isopeptide bond</keyword>
<comment type="function">
    <text evidence="27">Independently of inflammasome activation, regulates the differentiation of T helper 2 (Th2) cells and has a role in Th2 cell-dependent asthma and tumor growth. During Th2 differentiation, required for optimal IRF4 binding to IL4 promoter and for IRF4-dependent IL4 transcription. Binds to the consensus DNA sequence 5'-GRRGGNRGAG-3'. May also participate in the transcription of IL5, IL13, GATA3, CCR3, CCR4 and MAF.</text>
</comment>
<dbReference type="PROSITE" id="PS50837">
    <property type="entry name" value="NACHT"/>
    <property type="match status" value="1"/>
</dbReference>
<dbReference type="Pfam" id="PF02758">
    <property type="entry name" value="PYRIN"/>
    <property type="match status" value="1"/>
</dbReference>
<evidence type="ECO:0000256" key="13">
    <source>
        <dbReference type="ARBA" id="ARBA00022741"/>
    </source>
</evidence>
<dbReference type="InterPro" id="IPR050637">
    <property type="entry name" value="NLRP_innate_immun_reg"/>
</dbReference>
<evidence type="ECO:0000256" key="3">
    <source>
        <dbReference type="ARBA" id="ARBA00004240"/>
    </source>
</evidence>
<protein>
    <recommendedName>
        <fullName evidence="26">NACHT, LRR and PYD domains-containing protein 3</fullName>
    </recommendedName>
</protein>